<dbReference type="InterPro" id="IPR003340">
    <property type="entry name" value="B3_DNA-bd"/>
</dbReference>
<keyword evidence="3" id="KW-0238">DNA-binding</keyword>
<organism evidence="7 8">
    <name type="scientific">Heracleum sosnowskyi</name>
    <dbReference type="NCBI Taxonomy" id="360622"/>
    <lineage>
        <taxon>Eukaryota</taxon>
        <taxon>Viridiplantae</taxon>
        <taxon>Streptophyta</taxon>
        <taxon>Embryophyta</taxon>
        <taxon>Tracheophyta</taxon>
        <taxon>Spermatophyta</taxon>
        <taxon>Magnoliopsida</taxon>
        <taxon>eudicotyledons</taxon>
        <taxon>Gunneridae</taxon>
        <taxon>Pentapetalae</taxon>
        <taxon>asterids</taxon>
        <taxon>campanulids</taxon>
        <taxon>Apiales</taxon>
        <taxon>Apiaceae</taxon>
        <taxon>Apioideae</taxon>
        <taxon>apioid superclade</taxon>
        <taxon>Tordylieae</taxon>
        <taxon>Tordyliinae</taxon>
        <taxon>Heracleum</taxon>
    </lineage>
</organism>
<evidence type="ECO:0000256" key="1">
    <source>
        <dbReference type="ARBA" id="ARBA00004123"/>
    </source>
</evidence>
<gene>
    <name evidence="7" type="ORF">POM88_000471</name>
</gene>
<comment type="subcellular location">
    <subcellularLocation>
        <location evidence="1">Nucleus</location>
    </subcellularLocation>
</comment>
<dbReference type="InterPro" id="IPR050655">
    <property type="entry name" value="Plant_B3_domain"/>
</dbReference>
<name>A0AAD8JBY0_9APIA</name>
<dbReference type="EMBL" id="JAUIZM010000001">
    <property type="protein sequence ID" value="KAK1400866.1"/>
    <property type="molecule type" value="Genomic_DNA"/>
</dbReference>
<evidence type="ECO:0000313" key="7">
    <source>
        <dbReference type="EMBL" id="KAK1400866.1"/>
    </source>
</evidence>
<evidence type="ECO:0000256" key="5">
    <source>
        <dbReference type="ARBA" id="ARBA00023242"/>
    </source>
</evidence>
<reference evidence="7" key="2">
    <citation type="submission" date="2023-05" db="EMBL/GenBank/DDBJ databases">
        <authorList>
            <person name="Schelkunov M.I."/>
        </authorList>
    </citation>
    <scope>NUCLEOTIDE SEQUENCE</scope>
    <source>
        <strain evidence="7">Hsosn_3</strain>
        <tissue evidence="7">Leaf</tissue>
    </source>
</reference>
<proteinExistence type="predicted"/>
<keyword evidence="8" id="KW-1185">Reference proteome</keyword>
<dbReference type="PANTHER" id="PTHR31920:SF149">
    <property type="entry name" value="B3 DOMAIN-CONTAINING PROTEIN OS01G0723500-LIKE ISOFORM X1"/>
    <property type="match status" value="1"/>
</dbReference>
<evidence type="ECO:0000256" key="6">
    <source>
        <dbReference type="SAM" id="MobiDB-lite"/>
    </source>
</evidence>
<feature type="compositionally biased region" description="Low complexity" evidence="6">
    <location>
        <begin position="364"/>
        <end position="380"/>
    </location>
</feature>
<evidence type="ECO:0008006" key="9">
    <source>
        <dbReference type="Google" id="ProtNLM"/>
    </source>
</evidence>
<feature type="region of interest" description="Disordered" evidence="6">
    <location>
        <begin position="357"/>
        <end position="384"/>
    </location>
</feature>
<dbReference type="PANTHER" id="PTHR31920">
    <property type="entry name" value="B3 DOMAIN-CONTAINING"/>
    <property type="match status" value="1"/>
</dbReference>
<dbReference type="CDD" id="cd10017">
    <property type="entry name" value="B3_DNA"/>
    <property type="match status" value="1"/>
</dbReference>
<evidence type="ECO:0000313" key="8">
    <source>
        <dbReference type="Proteomes" id="UP001237642"/>
    </source>
</evidence>
<dbReference type="SUPFAM" id="SSF101936">
    <property type="entry name" value="DNA-binding pseudobarrel domain"/>
    <property type="match status" value="2"/>
</dbReference>
<keyword evidence="4" id="KW-0804">Transcription</keyword>
<comment type="caution">
    <text evidence="7">The sequence shown here is derived from an EMBL/GenBank/DDBJ whole genome shotgun (WGS) entry which is preliminary data.</text>
</comment>
<reference evidence="7" key="1">
    <citation type="submission" date="2023-02" db="EMBL/GenBank/DDBJ databases">
        <title>Genome of toxic invasive species Heracleum sosnowskyi carries increased number of genes despite the absence of recent whole-genome duplications.</title>
        <authorList>
            <person name="Schelkunov M."/>
            <person name="Shtratnikova V."/>
            <person name="Makarenko M."/>
            <person name="Klepikova A."/>
            <person name="Omelchenko D."/>
            <person name="Novikova G."/>
            <person name="Obukhova E."/>
            <person name="Bogdanov V."/>
            <person name="Penin A."/>
            <person name="Logacheva M."/>
        </authorList>
    </citation>
    <scope>NUCLEOTIDE SEQUENCE</scope>
    <source>
        <strain evidence="7">Hsosn_3</strain>
        <tissue evidence="7">Leaf</tissue>
    </source>
</reference>
<evidence type="ECO:0000256" key="4">
    <source>
        <dbReference type="ARBA" id="ARBA00023163"/>
    </source>
</evidence>
<keyword evidence="2" id="KW-0805">Transcription regulation</keyword>
<dbReference type="Proteomes" id="UP001237642">
    <property type="component" value="Unassembled WGS sequence"/>
</dbReference>
<evidence type="ECO:0000256" key="2">
    <source>
        <dbReference type="ARBA" id="ARBA00023015"/>
    </source>
</evidence>
<dbReference type="Gene3D" id="2.40.330.10">
    <property type="entry name" value="DNA-binding pseudobarrel domain"/>
    <property type="match status" value="2"/>
</dbReference>
<dbReference type="GO" id="GO:0005634">
    <property type="term" value="C:nucleus"/>
    <property type="evidence" value="ECO:0007669"/>
    <property type="project" value="UniProtKB-SubCell"/>
</dbReference>
<dbReference type="InterPro" id="IPR015300">
    <property type="entry name" value="DNA-bd_pseudobarrel_sf"/>
</dbReference>
<keyword evidence="5" id="KW-0539">Nucleus</keyword>
<protein>
    <recommendedName>
        <fullName evidence="9">TF-B3 domain-containing protein</fullName>
    </recommendedName>
</protein>
<sequence length="463" mass="53604">MDLEENQISFICMNSSFDYKDGKLKLALPFYCEYGNFLPEKLKLRVKTGAVWEGNYVRGSFYIDGLGSMMRYYGLRACHLAILQYVGGSDFNVKFYNPYVVEMKYETEIGASVVDDLCTAIEEDRLCSTFLCNAFHNFLGLYNMHIKSKHLLVENDMKVISEYGCYRLRLNDSVRSIRFCFEDHERKIKVKWLDGECFFSKNWPVFVKAANIVVGDVVAFYKTDTPFKFKVAIFDRKTSSEQPLLGVISFDSLEDGELCNILDIELGGGYSTNFKYCPDSKRIYGLHRFFGKYNIDDEYVIFFNYLGNSKFAVSVYDCQHMNHLRNIVGDFRFEDFLYPPCDTEVIVVSDNDENHFEDDDDLNVDSSDSSSDSSSSTTSNIEQDNEEIVANQGMTFNVNLMKSHVDQQGHEVYIPRLMWHVYQNWGRRTTVTLIEGGREWDVDVLRNKKSCRFGKGWDDLVKV</sequence>
<evidence type="ECO:0000256" key="3">
    <source>
        <dbReference type="ARBA" id="ARBA00023125"/>
    </source>
</evidence>
<dbReference type="GO" id="GO:0003677">
    <property type="term" value="F:DNA binding"/>
    <property type="evidence" value="ECO:0007669"/>
    <property type="project" value="UniProtKB-KW"/>
</dbReference>
<dbReference type="AlphaFoldDB" id="A0AAD8JBY0"/>
<accession>A0AAD8JBY0</accession>